<evidence type="ECO:0008006" key="3">
    <source>
        <dbReference type="Google" id="ProtNLM"/>
    </source>
</evidence>
<dbReference type="OrthoDB" id="881824at2"/>
<organism evidence="1 2">
    <name type="scientific">Hymenobacter persicinus</name>
    <dbReference type="NCBI Taxonomy" id="2025506"/>
    <lineage>
        <taxon>Bacteria</taxon>
        <taxon>Pseudomonadati</taxon>
        <taxon>Bacteroidota</taxon>
        <taxon>Cytophagia</taxon>
        <taxon>Cytophagales</taxon>
        <taxon>Hymenobacteraceae</taxon>
        <taxon>Hymenobacter</taxon>
    </lineage>
</organism>
<reference evidence="1 2" key="1">
    <citation type="submission" date="2019-02" db="EMBL/GenBank/DDBJ databases">
        <title>Bacterial novel species isolated from soil.</title>
        <authorList>
            <person name="Jung H.-Y."/>
        </authorList>
    </citation>
    <scope>NUCLEOTIDE SEQUENCE [LARGE SCALE GENOMIC DNA]</scope>
    <source>
        <strain evidence="1 2">1-3-3-3</strain>
    </source>
</reference>
<dbReference type="EMBL" id="SEWE01000018">
    <property type="protein sequence ID" value="RYU79565.1"/>
    <property type="molecule type" value="Genomic_DNA"/>
</dbReference>
<evidence type="ECO:0000313" key="1">
    <source>
        <dbReference type="EMBL" id="RYU79565.1"/>
    </source>
</evidence>
<evidence type="ECO:0000313" key="2">
    <source>
        <dbReference type="Proteomes" id="UP000294155"/>
    </source>
</evidence>
<dbReference type="Proteomes" id="UP000294155">
    <property type="component" value="Unassembled WGS sequence"/>
</dbReference>
<protein>
    <recommendedName>
        <fullName evidence="3">STAS/SEC14 domain-containing protein</fullName>
    </recommendedName>
</protein>
<name>A0A4Q5LB91_9BACT</name>
<dbReference type="RefSeq" id="WP_129921076.1">
    <property type="nucleotide sequence ID" value="NZ_SEWE01000018.1"/>
</dbReference>
<sequence length="135" mass="15235">MPNSLPKSFYFQNPAITIYHTAGYLRLDWSGARTTEDELRGAYQQVLLAMKHYRTGKTLSYHGLRQLIPLPVQHWLTQEWIPRAVHEAGYSQCAVVESQSALGRLASQAVGQQTPAQLDFRHFATLAEAHAWLSA</sequence>
<accession>A0A4Q5LB91</accession>
<comment type="caution">
    <text evidence="1">The sequence shown here is derived from an EMBL/GenBank/DDBJ whole genome shotgun (WGS) entry which is preliminary data.</text>
</comment>
<gene>
    <name evidence="1" type="ORF">EWM57_10385</name>
</gene>
<keyword evidence="2" id="KW-1185">Reference proteome</keyword>
<proteinExistence type="predicted"/>
<dbReference type="AlphaFoldDB" id="A0A4Q5LB91"/>